<dbReference type="PROSITE" id="PS51352">
    <property type="entry name" value="THIOREDOXIN_2"/>
    <property type="match status" value="1"/>
</dbReference>
<dbReference type="EMBL" id="CP074694">
    <property type="protein sequence ID" value="QVL30969.1"/>
    <property type="molecule type" value="Genomic_DNA"/>
</dbReference>
<dbReference type="Gene3D" id="2.60.40.10">
    <property type="entry name" value="Immunoglobulins"/>
    <property type="match status" value="1"/>
</dbReference>
<name>A0A8E6B456_9BACT</name>
<dbReference type="Gene3D" id="3.40.30.10">
    <property type="entry name" value="Glutaredoxin"/>
    <property type="match status" value="1"/>
</dbReference>
<gene>
    <name evidence="3" type="ORF">KIH39_19240</name>
</gene>
<sequence length="535" mass="59071">MNRLRFAFLGFLLLTITQLAPAADTPAKGNWKLSLPIPTQQGEMILNMLVSFSEAKGKWVGDVLDMSPQLKLEPSISAVTVKDDLLQFDMLFGSQTLSFDGKFTKDGKKLRGSLIFGGNTLLMDLYPSKLKNLKDEFALAREVLEQQDGQAYLNSLLPVLKMAGKKSLKVEEVRGYTDRAMKETEVYGNRFQRTTALTIAGALADQEPYAAIALEQARQAERMLADSDDASTQMSVLEGLRNVLVKTKKLDEAKKVELQLVKAEARDYAEYSKKMSFQAEAYAGRKAKSDRVVLVEMFTGAECPPCVAADLAFEALDKSYKPTEVVLMQYHLHVPGPDPMTMKDCETRAGFYEVKGTPSIYFEGKSGVSGGGPAAAAKAKNKSFRETIDEELEKPAGAKLQLTATRKGSEINLTAKVEDLKKPAAKTMLRFAITEDRVRYAGGNGIRYHHAVVRAFPGGANGFPLPKATGEQSVKLNLDELRASLNKQLDEVVKENKEEFSERPMSLKNLKAIAFIQDDTNNEILQAIQVDLEDK</sequence>
<dbReference type="InterPro" id="IPR013766">
    <property type="entry name" value="Thioredoxin_domain"/>
</dbReference>
<dbReference type="Proteomes" id="UP000676194">
    <property type="component" value="Chromosome"/>
</dbReference>
<evidence type="ECO:0000256" key="1">
    <source>
        <dbReference type="SAM" id="SignalP"/>
    </source>
</evidence>
<evidence type="ECO:0000313" key="3">
    <source>
        <dbReference type="EMBL" id="QVL30969.1"/>
    </source>
</evidence>
<dbReference type="AlphaFoldDB" id="A0A8E6B456"/>
<feature type="domain" description="Thioredoxin" evidence="2">
    <location>
        <begin position="247"/>
        <end position="422"/>
    </location>
</feature>
<dbReference type="RefSeq" id="WP_213494851.1">
    <property type="nucleotide sequence ID" value="NZ_CP074694.1"/>
</dbReference>
<evidence type="ECO:0000259" key="2">
    <source>
        <dbReference type="PROSITE" id="PS51352"/>
    </source>
</evidence>
<reference evidence="3" key="1">
    <citation type="submission" date="2021-05" db="EMBL/GenBank/DDBJ databases">
        <title>Complete genome sequence of the cellulolytic planctomycete Telmatocola sphagniphila SP2T and characterization of the first cellulase from planctomycetes.</title>
        <authorList>
            <person name="Rakitin A.L."/>
            <person name="Beletsky A.V."/>
            <person name="Naumoff D.G."/>
            <person name="Kulichevskaya I.S."/>
            <person name="Mardanov A.V."/>
            <person name="Ravin N.V."/>
            <person name="Dedysh S.N."/>
        </authorList>
    </citation>
    <scope>NUCLEOTIDE SEQUENCE</scope>
    <source>
        <strain evidence="3">SP2T</strain>
    </source>
</reference>
<dbReference type="InterPro" id="IPR036249">
    <property type="entry name" value="Thioredoxin-like_sf"/>
</dbReference>
<keyword evidence="4" id="KW-1185">Reference proteome</keyword>
<feature type="chain" id="PRO_5034622200" description="Thioredoxin domain-containing protein" evidence="1">
    <location>
        <begin position="23"/>
        <end position="535"/>
    </location>
</feature>
<evidence type="ECO:0000313" key="4">
    <source>
        <dbReference type="Proteomes" id="UP000676194"/>
    </source>
</evidence>
<organism evidence="3 4">
    <name type="scientific">Telmatocola sphagniphila</name>
    <dbReference type="NCBI Taxonomy" id="1123043"/>
    <lineage>
        <taxon>Bacteria</taxon>
        <taxon>Pseudomonadati</taxon>
        <taxon>Planctomycetota</taxon>
        <taxon>Planctomycetia</taxon>
        <taxon>Gemmatales</taxon>
        <taxon>Gemmataceae</taxon>
    </lineage>
</organism>
<dbReference type="InterPro" id="IPR013783">
    <property type="entry name" value="Ig-like_fold"/>
</dbReference>
<protein>
    <recommendedName>
        <fullName evidence="2">Thioredoxin domain-containing protein</fullName>
    </recommendedName>
</protein>
<keyword evidence="1" id="KW-0732">Signal</keyword>
<dbReference type="SUPFAM" id="SSF52833">
    <property type="entry name" value="Thioredoxin-like"/>
    <property type="match status" value="1"/>
</dbReference>
<accession>A0A8E6B456</accession>
<feature type="signal peptide" evidence="1">
    <location>
        <begin position="1"/>
        <end position="22"/>
    </location>
</feature>
<proteinExistence type="predicted"/>
<dbReference type="KEGG" id="tsph:KIH39_19240"/>